<evidence type="ECO:0000256" key="1">
    <source>
        <dbReference type="SAM" id="Coils"/>
    </source>
</evidence>
<feature type="compositionally biased region" description="Basic and acidic residues" evidence="2">
    <location>
        <begin position="43"/>
        <end position="54"/>
    </location>
</feature>
<protein>
    <recommendedName>
        <fullName evidence="3">GYF domain-containing protein</fullName>
    </recommendedName>
</protein>
<dbReference type="Gene3D" id="3.30.1490.40">
    <property type="match status" value="1"/>
</dbReference>
<feature type="region of interest" description="Disordered" evidence="2">
    <location>
        <begin position="25"/>
        <end position="77"/>
    </location>
</feature>
<accession>A0A9P8SYY3</accession>
<dbReference type="SMART" id="SM00444">
    <property type="entry name" value="GYF"/>
    <property type="match status" value="1"/>
</dbReference>
<dbReference type="RefSeq" id="XP_046057879.1">
    <property type="nucleotide sequence ID" value="XM_046208762.1"/>
</dbReference>
<gene>
    <name evidence="4" type="ORF">OGAPHI_007373</name>
</gene>
<dbReference type="Proteomes" id="UP000769157">
    <property type="component" value="Unassembled WGS sequence"/>
</dbReference>
<dbReference type="Pfam" id="PF02213">
    <property type="entry name" value="GYF"/>
    <property type="match status" value="1"/>
</dbReference>
<reference evidence="4" key="1">
    <citation type="journal article" date="2021" name="Open Biol.">
        <title>Shared evolutionary footprints suggest mitochondrial oxidative damage underlies multiple complex I losses in fungi.</title>
        <authorList>
            <person name="Schikora-Tamarit M.A."/>
            <person name="Marcet-Houben M."/>
            <person name="Nosek J."/>
            <person name="Gabaldon T."/>
        </authorList>
    </citation>
    <scope>NUCLEOTIDE SEQUENCE</scope>
    <source>
        <strain evidence="4">CBS6075</strain>
    </source>
</reference>
<feature type="coiled-coil region" evidence="1">
    <location>
        <begin position="112"/>
        <end position="174"/>
    </location>
</feature>
<reference evidence="4" key="2">
    <citation type="submission" date="2021-01" db="EMBL/GenBank/DDBJ databases">
        <authorList>
            <person name="Schikora-Tamarit M.A."/>
        </authorList>
    </citation>
    <scope>NUCLEOTIDE SEQUENCE</scope>
    <source>
        <strain evidence="4">CBS6075</strain>
    </source>
</reference>
<feature type="domain" description="GYF" evidence="3">
    <location>
        <begin position="246"/>
        <end position="300"/>
    </location>
</feature>
<evidence type="ECO:0000259" key="3">
    <source>
        <dbReference type="PROSITE" id="PS50829"/>
    </source>
</evidence>
<sequence>MSFCSDGMCEYFFKLFMSEFNKRRRTRKVKTDVYGSDSESETESGKTMDMAKFEEELEVESGSESEDGKSSEGVKIEAFNLKQEMDEGVFDENGNYVRKEEVSEDEEWLDDVNKEDIKKAQLAQAQQEAERKRQHKAKRDRLGGADLDEAIMAIVELTEKTESIMELLQRLNGEAKNFKKQGQSTPEKQARAQIARVMDSVEVLETRFNGVYDLTREELCRKLSSSAVYERKRKRDDETDSLEEQVPLWEYRWLGDTEIHGPFDSETMEAWRESYFSENPIEFRKGDEPFRLLDSSTRFL</sequence>
<name>A0A9P8SYY3_9ASCO</name>
<dbReference type="OrthoDB" id="3993261at2759"/>
<keyword evidence="5" id="KW-1185">Reference proteome</keyword>
<dbReference type="InterPro" id="IPR039905">
    <property type="entry name" value="CD2BP2/Lin1"/>
</dbReference>
<dbReference type="InterPro" id="IPR003169">
    <property type="entry name" value="GYF"/>
</dbReference>
<dbReference type="InterPro" id="IPR035445">
    <property type="entry name" value="GYF-like_dom_sf"/>
</dbReference>
<dbReference type="EMBL" id="JAEUBE010000511">
    <property type="protein sequence ID" value="KAH3660168.1"/>
    <property type="molecule type" value="Genomic_DNA"/>
</dbReference>
<evidence type="ECO:0000313" key="5">
    <source>
        <dbReference type="Proteomes" id="UP000769157"/>
    </source>
</evidence>
<feature type="compositionally biased region" description="Basic and acidic residues" evidence="2">
    <location>
        <begin position="66"/>
        <end position="75"/>
    </location>
</feature>
<evidence type="ECO:0000256" key="2">
    <source>
        <dbReference type="SAM" id="MobiDB-lite"/>
    </source>
</evidence>
<dbReference type="SUPFAM" id="SSF55277">
    <property type="entry name" value="GYF domain"/>
    <property type="match status" value="1"/>
</dbReference>
<feature type="compositionally biased region" description="Acidic residues" evidence="2">
    <location>
        <begin position="55"/>
        <end position="65"/>
    </location>
</feature>
<dbReference type="AlphaFoldDB" id="A0A9P8SYY3"/>
<organism evidence="4 5">
    <name type="scientific">Ogataea philodendri</name>
    <dbReference type="NCBI Taxonomy" id="1378263"/>
    <lineage>
        <taxon>Eukaryota</taxon>
        <taxon>Fungi</taxon>
        <taxon>Dikarya</taxon>
        <taxon>Ascomycota</taxon>
        <taxon>Saccharomycotina</taxon>
        <taxon>Pichiomycetes</taxon>
        <taxon>Pichiales</taxon>
        <taxon>Pichiaceae</taxon>
        <taxon>Ogataea</taxon>
    </lineage>
</organism>
<dbReference type="GO" id="GO:0005682">
    <property type="term" value="C:U5 snRNP"/>
    <property type="evidence" value="ECO:0007669"/>
    <property type="project" value="InterPro"/>
</dbReference>
<dbReference type="PANTHER" id="PTHR13138">
    <property type="entry name" value="PROTEIN LIN1"/>
    <property type="match status" value="1"/>
</dbReference>
<dbReference type="PROSITE" id="PS50829">
    <property type="entry name" value="GYF"/>
    <property type="match status" value="1"/>
</dbReference>
<dbReference type="GeneID" id="70239337"/>
<proteinExistence type="predicted"/>
<evidence type="ECO:0000313" key="4">
    <source>
        <dbReference type="EMBL" id="KAH3660168.1"/>
    </source>
</evidence>
<keyword evidence="1" id="KW-0175">Coiled coil</keyword>
<comment type="caution">
    <text evidence="4">The sequence shown here is derived from an EMBL/GenBank/DDBJ whole genome shotgun (WGS) entry which is preliminary data.</text>
</comment>
<dbReference type="PANTHER" id="PTHR13138:SF3">
    <property type="entry name" value="CD2 ANTIGEN CYTOPLASMIC TAIL-BINDING PROTEIN 2"/>
    <property type="match status" value="1"/>
</dbReference>